<evidence type="ECO:0000256" key="2">
    <source>
        <dbReference type="SAM" id="MobiDB-lite"/>
    </source>
</evidence>
<dbReference type="PANTHER" id="PTHR15672:SF8">
    <property type="entry name" value="PROTEIN ENCORE"/>
    <property type="match status" value="1"/>
</dbReference>
<dbReference type="VEuPathDB" id="FungiDB:CLCR_06657"/>
<feature type="region of interest" description="Disordered" evidence="2">
    <location>
        <begin position="595"/>
        <end position="662"/>
    </location>
</feature>
<dbReference type="PANTHER" id="PTHR15672">
    <property type="entry name" value="CAMP-REGULATED PHOSPHOPROTEIN 21 RELATED R3H DOMAIN CONTAINING PROTEIN"/>
    <property type="match status" value="1"/>
</dbReference>
<feature type="compositionally biased region" description="Polar residues" evidence="2">
    <location>
        <begin position="701"/>
        <end position="726"/>
    </location>
</feature>
<dbReference type="OrthoDB" id="278430at2759"/>
<feature type="region of interest" description="Disordered" evidence="2">
    <location>
        <begin position="356"/>
        <end position="469"/>
    </location>
</feature>
<evidence type="ECO:0000259" key="3">
    <source>
        <dbReference type="PROSITE" id="PS51061"/>
    </source>
</evidence>
<comment type="caution">
    <text evidence="5">The sequence shown here is derived from an EMBL/GenBank/DDBJ whole genome shotgun (WGS) entry which is preliminary data.</text>
</comment>
<feature type="compositionally biased region" description="Polar residues" evidence="2">
    <location>
        <begin position="116"/>
        <end position="137"/>
    </location>
</feature>
<feature type="compositionally biased region" description="Low complexity" evidence="2">
    <location>
        <begin position="441"/>
        <end position="451"/>
    </location>
</feature>
<dbReference type="Pfam" id="PF12752">
    <property type="entry name" value="SUZ"/>
    <property type="match status" value="1"/>
</dbReference>
<dbReference type="InterPro" id="IPR024771">
    <property type="entry name" value="SUZ"/>
</dbReference>
<dbReference type="eggNOG" id="KOG2953">
    <property type="taxonomic scope" value="Eukaryota"/>
</dbReference>
<feature type="region of interest" description="Disordered" evidence="2">
    <location>
        <begin position="96"/>
        <end position="187"/>
    </location>
</feature>
<feature type="compositionally biased region" description="Basic and acidic residues" evidence="2">
    <location>
        <begin position="399"/>
        <end position="423"/>
    </location>
</feature>
<feature type="compositionally biased region" description="Polar residues" evidence="2">
    <location>
        <begin position="172"/>
        <end position="187"/>
    </location>
</feature>
<dbReference type="VEuPathDB" id="FungiDB:G647_05398"/>
<sequence>MASPQVGSAPAKLSFAKVAAMRAPTLPAPAPNPSDEKKPRLVESNNSKPIHSNGFKAPTTSPRKPDAQPKNLSERSQPDYVATAIEGLSLVKDADTASGGLQSAGSGESLEDDQSHLSTSSMKQQSFDTKSMASVTTFAMDEKESIRPDDSASVRAVEDDETSSVPQKEDTSALNARQSLRPSTSGVTIATRRYHTLTLTNPPRFGDLPVPIVQAEQPEPAPSSEGSSEQQADPHERAQSLPLAPDEKLLDALASAKDRLPLLQLEEKFLALIANPSTQFFDLPPQNSFARLLSHKLADYYSLAHHINEDGTSIRVFRTPNSTLPTPLHVLARSIPAGPLQPPSAATFKIMRRAGLGPQHGSAGASTPASSSAPSKATSEAGLETTSEEGIMSPIEGTPNKDKSKLTREEREAQYKAARERIFGDFQESVTSESASTGENSASMSRSSSSSGKRKARKQKTPKDDSFEARSAYVPSYAPMHMANMQSQYQTHYSDQGYQGAYQNPTNGYGGNINYGTTPTQAYPGFDQTMSYNNAPMGYGPANTQPFSPADSWSSMQTAPNSGYYNYSASPTNYQQSMPPMLNQLNSQYLPQSHPGMQQPQNWMNNQYQASYPPPQAQGNPNVNGWSGYQPNQGMNNPVPYGYGQMPSQNFGGSPNQPYNAQYANQSTYSRSLFNPQTRSFVPSNTTSRNGGRNVRKKPSPASSQAQSRNNSVVAASRSYSSENSGTPPPPSTRGFERALTANAASPQQRVPVKEDTLQQKYGAPAHLPKKPPPSQVLSSYDVENLSNTAIAVSSVTPNPQTAAIPSAARGTATNSASGPGMEQANAPSG</sequence>
<feature type="compositionally biased region" description="Basic and acidic residues" evidence="2">
    <location>
        <begin position="140"/>
        <end position="152"/>
    </location>
</feature>
<feature type="compositionally biased region" description="Polar residues" evidence="2">
    <location>
        <begin position="619"/>
        <end position="636"/>
    </location>
</feature>
<feature type="compositionally biased region" description="Polar residues" evidence="2">
    <location>
        <begin position="595"/>
        <end position="606"/>
    </location>
</feature>
<keyword evidence="1" id="KW-0597">Phosphoprotein</keyword>
<proteinExistence type="predicted"/>
<name>A0A1C1CQ29_9EURO</name>
<evidence type="ECO:0000313" key="5">
    <source>
        <dbReference type="EMBL" id="OCT50617.1"/>
    </source>
</evidence>
<feature type="compositionally biased region" description="Low complexity" evidence="2">
    <location>
        <begin position="361"/>
        <end position="379"/>
    </location>
</feature>
<gene>
    <name evidence="5" type="ORF">CLCR_06657</name>
</gene>
<dbReference type="Gene3D" id="3.30.1370.50">
    <property type="entry name" value="R3H-like domain"/>
    <property type="match status" value="1"/>
</dbReference>
<feature type="compositionally biased region" description="Low complexity" evidence="2">
    <location>
        <begin position="216"/>
        <end position="231"/>
    </location>
</feature>
<dbReference type="GO" id="GO:0003676">
    <property type="term" value="F:nucleic acid binding"/>
    <property type="evidence" value="ECO:0007669"/>
    <property type="project" value="UniProtKB-UniRule"/>
</dbReference>
<dbReference type="InterPro" id="IPR001374">
    <property type="entry name" value="R3H_dom"/>
</dbReference>
<feature type="compositionally biased region" description="Polar residues" evidence="2">
    <location>
        <begin position="428"/>
        <end position="440"/>
    </location>
</feature>
<dbReference type="PROSITE" id="PS51673">
    <property type="entry name" value="SUZ"/>
    <property type="match status" value="1"/>
</dbReference>
<feature type="region of interest" description="Disordered" evidence="2">
    <location>
        <begin position="216"/>
        <end position="243"/>
    </location>
</feature>
<evidence type="ECO:0000259" key="4">
    <source>
        <dbReference type="PROSITE" id="PS51673"/>
    </source>
</evidence>
<dbReference type="SUPFAM" id="SSF82708">
    <property type="entry name" value="R3H domain"/>
    <property type="match status" value="1"/>
</dbReference>
<feature type="domain" description="SUZ" evidence="4">
    <location>
        <begin position="325"/>
        <end position="427"/>
    </location>
</feature>
<feature type="region of interest" description="Disordered" evidence="2">
    <location>
        <begin position="792"/>
        <end position="830"/>
    </location>
</feature>
<feature type="compositionally biased region" description="Basic and acidic residues" evidence="2">
    <location>
        <begin position="63"/>
        <end position="77"/>
    </location>
</feature>
<dbReference type="InterPro" id="IPR051937">
    <property type="entry name" value="R3H_domain_containing"/>
</dbReference>
<feature type="region of interest" description="Disordered" evidence="2">
    <location>
        <begin position="24"/>
        <end position="80"/>
    </location>
</feature>
<dbReference type="GO" id="GO:0006012">
    <property type="term" value="P:galactose metabolic process"/>
    <property type="evidence" value="ECO:0007669"/>
    <property type="project" value="TreeGrafter"/>
</dbReference>
<dbReference type="STRING" id="86049.A0A1C1CQ29"/>
<feature type="region of interest" description="Disordered" evidence="2">
    <location>
        <begin position="675"/>
        <end position="780"/>
    </location>
</feature>
<evidence type="ECO:0000256" key="1">
    <source>
        <dbReference type="ARBA" id="ARBA00022553"/>
    </source>
</evidence>
<protein>
    <submittedName>
        <fullName evidence="5">R3H domain protein</fullName>
    </submittedName>
</protein>
<organism evidence="5 6">
    <name type="scientific">Cladophialophora carrionii</name>
    <dbReference type="NCBI Taxonomy" id="86049"/>
    <lineage>
        <taxon>Eukaryota</taxon>
        <taxon>Fungi</taxon>
        <taxon>Dikarya</taxon>
        <taxon>Ascomycota</taxon>
        <taxon>Pezizomycotina</taxon>
        <taxon>Eurotiomycetes</taxon>
        <taxon>Chaetothyriomycetidae</taxon>
        <taxon>Chaetothyriales</taxon>
        <taxon>Herpotrichiellaceae</taxon>
        <taxon>Cladophialophora</taxon>
    </lineage>
</organism>
<dbReference type="AlphaFoldDB" id="A0A1C1CQ29"/>
<dbReference type="PROSITE" id="PS51061">
    <property type="entry name" value="R3H"/>
    <property type="match status" value="1"/>
</dbReference>
<feature type="domain" description="R3H" evidence="3">
    <location>
        <begin position="259"/>
        <end position="322"/>
    </location>
</feature>
<keyword evidence="6" id="KW-1185">Reference proteome</keyword>
<reference evidence="6" key="1">
    <citation type="submission" date="2015-07" db="EMBL/GenBank/DDBJ databases">
        <authorList>
            <person name="Teixeira M.M."/>
            <person name="Souza R.C."/>
            <person name="Almeida L.G."/>
            <person name="Vicente V.A."/>
            <person name="de Hoog S."/>
            <person name="Bocca A.L."/>
            <person name="de Almeida S.R."/>
            <person name="Vasconcelos A.T."/>
            <person name="Felipe M.S."/>
        </authorList>
    </citation>
    <scope>NUCLEOTIDE SEQUENCE [LARGE SCALE GENOMIC DNA]</scope>
    <source>
        <strain evidence="6">KSF</strain>
    </source>
</reference>
<feature type="compositionally biased region" description="Polar residues" evidence="2">
    <location>
        <begin position="675"/>
        <end position="691"/>
    </location>
</feature>
<feature type="compositionally biased region" description="Polar residues" evidence="2">
    <location>
        <begin position="646"/>
        <end position="662"/>
    </location>
</feature>
<evidence type="ECO:0000313" key="6">
    <source>
        <dbReference type="Proteomes" id="UP000094526"/>
    </source>
</evidence>
<feature type="compositionally biased region" description="Polar residues" evidence="2">
    <location>
        <begin position="792"/>
        <end position="804"/>
    </location>
</feature>
<dbReference type="InterPro" id="IPR036867">
    <property type="entry name" value="R3H_dom_sf"/>
</dbReference>
<accession>A0A1C1CQ29</accession>
<dbReference type="CDD" id="cd02642">
    <property type="entry name" value="R3H_encore_like"/>
    <property type="match status" value="1"/>
</dbReference>
<dbReference type="EMBL" id="LGRB01000010">
    <property type="protein sequence ID" value="OCT50617.1"/>
    <property type="molecule type" value="Genomic_DNA"/>
</dbReference>
<dbReference type="Proteomes" id="UP000094526">
    <property type="component" value="Unassembled WGS sequence"/>
</dbReference>